<accession>A0A225WZI0</accession>
<name>A0A225WZI0_9STRA</name>
<dbReference type="PANTHER" id="PTHR12771">
    <property type="entry name" value="ENGULFMENT AND CELL MOTILITY"/>
    <property type="match status" value="1"/>
</dbReference>
<evidence type="ECO:0000256" key="2">
    <source>
        <dbReference type="SAM" id="MobiDB-lite"/>
    </source>
</evidence>
<feature type="compositionally biased region" description="Acidic residues" evidence="2">
    <location>
        <begin position="223"/>
        <end position="241"/>
    </location>
</feature>
<protein>
    <recommendedName>
        <fullName evidence="3">ELMO domain-containing protein</fullName>
    </recommendedName>
</protein>
<dbReference type="EMBL" id="NBNE01000076">
    <property type="protein sequence ID" value="OWZ23245.1"/>
    <property type="molecule type" value="Genomic_DNA"/>
</dbReference>
<dbReference type="OrthoDB" id="266227at2759"/>
<organism evidence="4 5">
    <name type="scientific">Phytophthora megakarya</name>
    <dbReference type="NCBI Taxonomy" id="4795"/>
    <lineage>
        <taxon>Eukaryota</taxon>
        <taxon>Sar</taxon>
        <taxon>Stramenopiles</taxon>
        <taxon>Oomycota</taxon>
        <taxon>Peronosporomycetes</taxon>
        <taxon>Peronosporales</taxon>
        <taxon>Peronosporaceae</taxon>
        <taxon>Phytophthora</taxon>
    </lineage>
</organism>
<gene>
    <name evidence="4" type="ORF">PHMEG_0001908</name>
</gene>
<dbReference type="PROSITE" id="PS51335">
    <property type="entry name" value="ELMO"/>
    <property type="match status" value="1"/>
</dbReference>
<dbReference type="InterPro" id="IPR006816">
    <property type="entry name" value="ELMO_dom"/>
</dbReference>
<dbReference type="Proteomes" id="UP000198211">
    <property type="component" value="Unassembled WGS sequence"/>
</dbReference>
<feature type="region of interest" description="Disordered" evidence="2">
    <location>
        <begin position="62"/>
        <end position="110"/>
    </location>
</feature>
<feature type="coiled-coil region" evidence="1">
    <location>
        <begin position="438"/>
        <end position="476"/>
    </location>
</feature>
<keyword evidence="1" id="KW-0175">Coiled coil</keyword>
<dbReference type="Pfam" id="PF04727">
    <property type="entry name" value="ELMO_CED12"/>
    <property type="match status" value="1"/>
</dbReference>
<reference evidence="5" key="1">
    <citation type="submission" date="2017-03" db="EMBL/GenBank/DDBJ databases">
        <title>Phytopthora megakarya and P. palmivora, two closely related causual agents of cacao black pod achieved similar genome size and gene model numbers by different mechanisms.</title>
        <authorList>
            <person name="Ali S."/>
            <person name="Shao J."/>
            <person name="Larry D.J."/>
            <person name="Kronmiller B."/>
            <person name="Shen D."/>
            <person name="Strem M.D."/>
            <person name="Melnick R.L."/>
            <person name="Guiltinan M.J."/>
            <person name="Tyler B.M."/>
            <person name="Meinhardt L.W."/>
            <person name="Bailey B.A."/>
        </authorList>
    </citation>
    <scope>NUCLEOTIDE SEQUENCE [LARGE SCALE GENOMIC DNA]</scope>
    <source>
        <strain evidence="5">zdho120</strain>
    </source>
</reference>
<feature type="compositionally biased region" description="Acidic residues" evidence="2">
    <location>
        <begin position="559"/>
        <end position="568"/>
    </location>
</feature>
<comment type="caution">
    <text evidence="4">The sequence shown here is derived from an EMBL/GenBank/DDBJ whole genome shotgun (WGS) entry which is preliminary data.</text>
</comment>
<dbReference type="AlphaFoldDB" id="A0A225WZI0"/>
<feature type="compositionally biased region" description="Polar residues" evidence="2">
    <location>
        <begin position="130"/>
        <end position="149"/>
    </location>
</feature>
<feature type="compositionally biased region" description="Polar residues" evidence="2">
    <location>
        <begin position="72"/>
        <end position="93"/>
    </location>
</feature>
<dbReference type="InterPro" id="IPR050868">
    <property type="entry name" value="ELMO_domain-containing"/>
</dbReference>
<sequence>MESTRVSDVEVLDDLLHDVDGEGEGDNFEDAEAFFDADIDGEGPEDLSPDHILRQLDAVTTLDDDVQEEFQDSTSTPSSPQELRSDETITSPEPESDAEEKNGSIPQVLTLSPLSGDAVVQGVLDLANNEDTSLQQNTGQGEINESELPTQVETKTEDEEDTVVDEVLDAVVVSPPSHDVEAEEMPSVPPVHETTGETEAKPSASIVLPPPAPVAVVVGSMNPDEDDNDDSDESQGEEDGESAMLPPPLQLTSPDDDDEDILEIDGAVVSSLQIEEKQRMSKFAKPQSLAAKKVESDEDNTLLKALPSNKADRMDEIDLSLGDEIRVAHVTTLEPNSPFSDIHKMAGGPNADATFGISYQSMRKKTDEPHTDENVVKYSLPSGPAFPDEREFENEMELTSDLSFSVSGRNSSNPTENVDDDEFAFDVKRDGDITVLSEDDLKAGRETLEAQKKKEEENLLNELKRATDEEKKLIERTNVMESATKTEDEVVADPDALSLTELHSIYKRGLGDQEVLMDDGDEKETLKNSEASQIPEPIRSTSIMGRIFSQAQGAAETIAEGDEEDGEGETSPNTKGDVGKIAVIDDNNAEAKTEKNNVDESAEWREIKLVQHRQEDSPKFSNSPETASVSYAEAAGYYAKNPDVMQHRDVIVPEDFPSGACWKCLSRPRLTFPGAIDERDRVFCIAATAYDAQNVIVIGMLQTIYRKIMKSSRDVLLIGRHWEDVGFQGTDPSTDLRGCGVLSLLQILHLVESYPDLAHRFHALSQHATRHFPFACMLINITLQCVVSLRSGALYVECNKRSSVLSAMNRLHISLTSQLHDAFQSRSDEIPVIMKDVLNRGQTNPSKVIDEVFDGSTLRPSQPNVVIGPSQRKTSEIKQSDDNLEFTEIGLHAVDGEE</sequence>
<evidence type="ECO:0000259" key="3">
    <source>
        <dbReference type="PROSITE" id="PS51335"/>
    </source>
</evidence>
<feature type="compositionally biased region" description="Acidic residues" evidence="2">
    <location>
        <begin position="62"/>
        <end position="71"/>
    </location>
</feature>
<evidence type="ECO:0000313" key="5">
    <source>
        <dbReference type="Proteomes" id="UP000198211"/>
    </source>
</evidence>
<feature type="domain" description="ELMO" evidence="3">
    <location>
        <begin position="696"/>
        <end position="849"/>
    </location>
</feature>
<keyword evidence="5" id="KW-1185">Reference proteome</keyword>
<evidence type="ECO:0000256" key="1">
    <source>
        <dbReference type="SAM" id="Coils"/>
    </source>
</evidence>
<feature type="region of interest" description="Disordered" evidence="2">
    <location>
        <begin position="551"/>
        <end position="579"/>
    </location>
</feature>
<proteinExistence type="predicted"/>
<feature type="region of interest" description="Disordered" evidence="2">
    <location>
        <begin position="130"/>
        <end position="161"/>
    </location>
</feature>
<evidence type="ECO:0000313" key="4">
    <source>
        <dbReference type="EMBL" id="OWZ23245.1"/>
    </source>
</evidence>
<feature type="region of interest" description="Disordered" evidence="2">
    <location>
        <begin position="175"/>
        <end position="259"/>
    </location>
</feature>
<dbReference type="PANTHER" id="PTHR12771:SF2">
    <property type="entry name" value="ELMO DOMAIN-CONTAINING PROTEIN 3"/>
    <property type="match status" value="1"/>
</dbReference>